<dbReference type="GO" id="GO:0016010">
    <property type="term" value="C:dystrophin-associated glycoprotein complex"/>
    <property type="evidence" value="ECO:0007669"/>
    <property type="project" value="InterPro"/>
</dbReference>
<name>T1GG68_MEGSC</name>
<feature type="transmembrane region" description="Helical" evidence="1">
    <location>
        <begin position="56"/>
        <end position="79"/>
    </location>
</feature>
<dbReference type="STRING" id="36166.T1GG68"/>
<dbReference type="Proteomes" id="UP000015102">
    <property type="component" value="Unassembled WGS sequence"/>
</dbReference>
<dbReference type="GO" id="GO:0042383">
    <property type="term" value="C:sarcolemma"/>
    <property type="evidence" value="ECO:0007669"/>
    <property type="project" value="TreeGrafter"/>
</dbReference>
<evidence type="ECO:0000256" key="1">
    <source>
        <dbReference type="SAM" id="Phobius"/>
    </source>
</evidence>
<keyword evidence="1" id="KW-0812">Transmembrane</keyword>
<keyword evidence="1" id="KW-0472">Membrane</keyword>
<keyword evidence="3" id="KW-1185">Reference proteome</keyword>
<organism evidence="2 3">
    <name type="scientific">Megaselia scalaris</name>
    <name type="common">Humpbacked fly</name>
    <name type="synonym">Phora scalaris</name>
    <dbReference type="NCBI Taxonomy" id="36166"/>
    <lineage>
        <taxon>Eukaryota</taxon>
        <taxon>Metazoa</taxon>
        <taxon>Ecdysozoa</taxon>
        <taxon>Arthropoda</taxon>
        <taxon>Hexapoda</taxon>
        <taxon>Insecta</taxon>
        <taxon>Pterygota</taxon>
        <taxon>Neoptera</taxon>
        <taxon>Endopterygota</taxon>
        <taxon>Diptera</taxon>
        <taxon>Brachycera</taxon>
        <taxon>Muscomorpha</taxon>
        <taxon>Platypezoidea</taxon>
        <taxon>Phoridae</taxon>
        <taxon>Megaseliini</taxon>
        <taxon>Megaselia</taxon>
    </lineage>
</organism>
<dbReference type="PANTHER" id="PTHR15260">
    <property type="entry name" value="SARCOSPAN"/>
    <property type="match status" value="1"/>
</dbReference>
<keyword evidence="1" id="KW-1133">Transmembrane helix</keyword>
<dbReference type="HOGENOM" id="CLU_1962111_0_0_1"/>
<dbReference type="InterPro" id="IPR030429">
    <property type="entry name" value="Sarcospan"/>
</dbReference>
<dbReference type="AlphaFoldDB" id="T1GG68"/>
<sequence>MKTTVPQNIRNINLGGRHTPTRTSLRHSRIVVMSKGYSGIKDKNPLNLQHPSLAKVLLILQILFGVAIACLGLWILYWAPSTRLQDNPYWSGVSMSPIQCIYIKPPISAPIRWNSRTTPYELSPYEKE</sequence>
<dbReference type="EnsemblMetazoa" id="MESCA002378-RA">
    <property type="protein sequence ID" value="MESCA002378-PA"/>
    <property type="gene ID" value="MESCA002378"/>
</dbReference>
<reference evidence="3" key="1">
    <citation type="submission" date="2013-02" db="EMBL/GenBank/DDBJ databases">
        <authorList>
            <person name="Hughes D."/>
        </authorList>
    </citation>
    <scope>NUCLEOTIDE SEQUENCE</scope>
    <source>
        <strain>Durham</strain>
        <strain evidence="3">NC isolate 2 -- Noor lab</strain>
    </source>
</reference>
<accession>T1GG68</accession>
<proteinExistence type="predicted"/>
<evidence type="ECO:0000313" key="3">
    <source>
        <dbReference type="Proteomes" id="UP000015102"/>
    </source>
</evidence>
<dbReference type="EMBL" id="CAQQ02153753">
    <property type="status" value="NOT_ANNOTATED_CDS"/>
    <property type="molecule type" value="Genomic_DNA"/>
</dbReference>
<dbReference type="PANTHER" id="PTHR15260:SF1">
    <property type="entry name" value="SARCOSPAN"/>
    <property type="match status" value="1"/>
</dbReference>
<evidence type="ECO:0000313" key="2">
    <source>
        <dbReference type="EnsemblMetazoa" id="MESCA002378-PA"/>
    </source>
</evidence>
<protein>
    <submittedName>
        <fullName evidence="2">Uncharacterized protein</fullName>
    </submittedName>
</protein>
<reference evidence="2" key="2">
    <citation type="submission" date="2015-06" db="UniProtKB">
        <authorList>
            <consortium name="EnsemblMetazoa"/>
        </authorList>
    </citation>
    <scope>IDENTIFICATION</scope>
</reference>